<evidence type="ECO:0000256" key="2">
    <source>
        <dbReference type="ARBA" id="ARBA00022771"/>
    </source>
</evidence>
<name>A0A6A6A3S6_9PLEO</name>
<reference evidence="6" key="1">
    <citation type="journal article" date="2020" name="Stud. Mycol.">
        <title>101 Dothideomycetes genomes: a test case for predicting lifestyles and emergence of pathogens.</title>
        <authorList>
            <person name="Haridas S."/>
            <person name="Albert R."/>
            <person name="Binder M."/>
            <person name="Bloem J."/>
            <person name="Labutti K."/>
            <person name="Salamov A."/>
            <person name="Andreopoulos B."/>
            <person name="Baker S."/>
            <person name="Barry K."/>
            <person name="Bills G."/>
            <person name="Bluhm B."/>
            <person name="Cannon C."/>
            <person name="Castanera R."/>
            <person name="Culley D."/>
            <person name="Daum C."/>
            <person name="Ezra D."/>
            <person name="Gonzalez J."/>
            <person name="Henrissat B."/>
            <person name="Kuo A."/>
            <person name="Liang C."/>
            <person name="Lipzen A."/>
            <person name="Lutzoni F."/>
            <person name="Magnuson J."/>
            <person name="Mondo S."/>
            <person name="Nolan M."/>
            <person name="Ohm R."/>
            <person name="Pangilinan J."/>
            <person name="Park H.-J."/>
            <person name="Ramirez L."/>
            <person name="Alfaro M."/>
            <person name="Sun H."/>
            <person name="Tritt A."/>
            <person name="Yoshinaga Y."/>
            <person name="Zwiers L.-H."/>
            <person name="Turgeon B."/>
            <person name="Goodwin S."/>
            <person name="Spatafora J."/>
            <person name="Crous P."/>
            <person name="Grigoriev I."/>
        </authorList>
    </citation>
    <scope>NUCLEOTIDE SEQUENCE</scope>
    <source>
        <strain evidence="6">CBS 119687</strain>
    </source>
</reference>
<feature type="domain" description="CHY-type" evidence="5">
    <location>
        <begin position="1"/>
        <end position="71"/>
    </location>
</feature>
<evidence type="ECO:0000313" key="6">
    <source>
        <dbReference type="EMBL" id="KAF2125567.1"/>
    </source>
</evidence>
<dbReference type="SUPFAM" id="SSF161219">
    <property type="entry name" value="CHY zinc finger-like"/>
    <property type="match status" value="1"/>
</dbReference>
<dbReference type="GO" id="GO:0045041">
    <property type="term" value="P:protein import into mitochondrial intermembrane space"/>
    <property type="evidence" value="ECO:0007669"/>
    <property type="project" value="TreeGrafter"/>
</dbReference>
<dbReference type="RefSeq" id="XP_033519959.1">
    <property type="nucleotide sequence ID" value="XM_033672574.1"/>
</dbReference>
<protein>
    <recommendedName>
        <fullName evidence="5">CHY-type domain-containing protein</fullName>
    </recommendedName>
</protein>
<dbReference type="OrthoDB" id="411372at2759"/>
<dbReference type="InterPro" id="IPR052604">
    <property type="entry name" value="Mito_Tim_assembly_helper"/>
</dbReference>
<evidence type="ECO:0000259" key="5">
    <source>
        <dbReference type="PROSITE" id="PS51266"/>
    </source>
</evidence>
<dbReference type="GO" id="GO:0008270">
    <property type="term" value="F:zinc ion binding"/>
    <property type="evidence" value="ECO:0007669"/>
    <property type="project" value="UniProtKB-KW"/>
</dbReference>
<dbReference type="InterPro" id="IPR037274">
    <property type="entry name" value="Znf_CHY_sf"/>
</dbReference>
<dbReference type="PROSITE" id="PS51266">
    <property type="entry name" value="ZF_CHY"/>
    <property type="match status" value="1"/>
</dbReference>
<keyword evidence="3" id="KW-0862">Zinc</keyword>
<gene>
    <name evidence="6" type="ORF">P153DRAFT_425939</name>
</gene>
<proteinExistence type="predicted"/>
<dbReference type="InterPro" id="IPR008913">
    <property type="entry name" value="Znf_CHY"/>
</dbReference>
<dbReference type="AlphaFoldDB" id="A0A6A6A3S6"/>
<sequence length="122" mass="14242">MCKHVLNAQVAIRSPCCRKWFDCAQCHHETADHPLLQSFEMIFVCKKCKKAFRKDSREFEDSDEYCPHCDNHFVLDALTPKASLQVEGEDVRKDARMLRDERVRAEDLRTIFDVKEAPDKLG</sequence>
<evidence type="ECO:0000313" key="7">
    <source>
        <dbReference type="Proteomes" id="UP000799771"/>
    </source>
</evidence>
<dbReference type="GO" id="GO:0005758">
    <property type="term" value="C:mitochondrial intermembrane space"/>
    <property type="evidence" value="ECO:0007669"/>
    <property type="project" value="TreeGrafter"/>
</dbReference>
<keyword evidence="1" id="KW-0479">Metal-binding</keyword>
<dbReference type="PANTHER" id="PTHR28082">
    <property type="entry name" value="ZINC FINGER PROTEIN"/>
    <property type="match status" value="1"/>
</dbReference>
<dbReference type="PANTHER" id="PTHR28082:SF2">
    <property type="entry name" value="CHY-TYPE DOMAIN-CONTAINING PROTEIN"/>
    <property type="match status" value="1"/>
</dbReference>
<evidence type="ECO:0000256" key="4">
    <source>
        <dbReference type="PROSITE-ProRule" id="PRU00601"/>
    </source>
</evidence>
<dbReference type="Pfam" id="PF05495">
    <property type="entry name" value="zf-CHY"/>
    <property type="match status" value="1"/>
</dbReference>
<dbReference type="EMBL" id="ML977516">
    <property type="protein sequence ID" value="KAF2125567.1"/>
    <property type="molecule type" value="Genomic_DNA"/>
</dbReference>
<evidence type="ECO:0000256" key="1">
    <source>
        <dbReference type="ARBA" id="ARBA00022723"/>
    </source>
</evidence>
<dbReference type="GeneID" id="54413006"/>
<dbReference type="Proteomes" id="UP000799771">
    <property type="component" value="Unassembled WGS sequence"/>
</dbReference>
<organism evidence="6 7">
    <name type="scientific">Dothidotthia symphoricarpi CBS 119687</name>
    <dbReference type="NCBI Taxonomy" id="1392245"/>
    <lineage>
        <taxon>Eukaryota</taxon>
        <taxon>Fungi</taxon>
        <taxon>Dikarya</taxon>
        <taxon>Ascomycota</taxon>
        <taxon>Pezizomycotina</taxon>
        <taxon>Dothideomycetes</taxon>
        <taxon>Pleosporomycetidae</taxon>
        <taxon>Pleosporales</taxon>
        <taxon>Dothidotthiaceae</taxon>
        <taxon>Dothidotthia</taxon>
    </lineage>
</organism>
<keyword evidence="7" id="KW-1185">Reference proteome</keyword>
<accession>A0A6A6A3S6</accession>
<evidence type="ECO:0000256" key="3">
    <source>
        <dbReference type="ARBA" id="ARBA00022833"/>
    </source>
</evidence>
<keyword evidence="2 4" id="KW-0863">Zinc-finger</keyword>